<evidence type="ECO:0000256" key="1">
    <source>
        <dbReference type="SAM" id="Phobius"/>
    </source>
</evidence>
<dbReference type="AlphaFoldDB" id="A0A6I6DIC8"/>
<name>A0A6I6DIC8_9FIRM</name>
<keyword evidence="3" id="KW-1185">Reference proteome</keyword>
<evidence type="ECO:0000313" key="3">
    <source>
        <dbReference type="Proteomes" id="UP000426444"/>
    </source>
</evidence>
<keyword evidence="1" id="KW-0812">Transmembrane</keyword>
<proteinExistence type="predicted"/>
<dbReference type="KEGG" id="salq:SYNTR_0698"/>
<accession>A0A6I6DIC8</accession>
<keyword evidence="1" id="KW-1133">Transmembrane helix</keyword>
<evidence type="ECO:0000313" key="2">
    <source>
        <dbReference type="EMBL" id="QGT99291.1"/>
    </source>
</evidence>
<feature type="transmembrane region" description="Helical" evidence="1">
    <location>
        <begin position="38"/>
        <end position="59"/>
    </location>
</feature>
<reference evidence="3" key="1">
    <citation type="journal article" date="2019" name="Microbiology">
        <title>Complete Genome Sequence of an Uncultured Bacterium of the Candidate Phylum Bipolaricaulota.</title>
        <authorList>
            <person name="Kadnikov V.V."/>
            <person name="Mardanov A.V."/>
            <person name="Beletsky A.V."/>
            <person name="Frank Y.A."/>
            <person name="Karnachuk O.V."/>
            <person name="Ravin N.V."/>
        </authorList>
    </citation>
    <scope>NUCLEOTIDE SEQUENCE [LARGE SCALE GENOMIC DNA]</scope>
</reference>
<dbReference type="Proteomes" id="UP000426444">
    <property type="component" value="Chromosome"/>
</dbReference>
<keyword evidence="1" id="KW-0472">Membrane</keyword>
<dbReference type="EMBL" id="CP046457">
    <property type="protein sequence ID" value="QGT99291.1"/>
    <property type="molecule type" value="Genomic_DNA"/>
</dbReference>
<dbReference type="RefSeq" id="WP_243140230.1">
    <property type="nucleotide sequence ID" value="NZ_CP046457.1"/>
</dbReference>
<organism evidence="2 3">
    <name type="scientific">Candidatus Syntrophocurvum alkaliphilum</name>
    <dbReference type="NCBI Taxonomy" id="2293317"/>
    <lineage>
        <taxon>Bacteria</taxon>
        <taxon>Bacillati</taxon>
        <taxon>Bacillota</taxon>
        <taxon>Clostridia</taxon>
        <taxon>Eubacteriales</taxon>
        <taxon>Syntrophomonadaceae</taxon>
        <taxon>Candidatus Syntrophocurvum</taxon>
    </lineage>
</organism>
<feature type="transmembrane region" description="Helical" evidence="1">
    <location>
        <begin position="108"/>
        <end position="125"/>
    </location>
</feature>
<gene>
    <name evidence="2" type="ORF">SYNTR_0698</name>
</gene>
<protein>
    <submittedName>
        <fullName evidence="2">Uncharacterized protein</fullName>
    </submittedName>
</protein>
<sequence length="134" mass="15384">MTVKNKIILTVLLLIDISTMFLSWFGGARGIKEISGTIVLLNPITILCIVLFVVGLWYPFKKDRNWISLVAILGIIGVKIYEFIFWHYMTMTGKVSLSLSLQLTYPEFYFSLAVSFIILFLYSFMKIKKTGKLI</sequence>
<feature type="transmembrane region" description="Helical" evidence="1">
    <location>
        <begin position="7"/>
        <end position="26"/>
    </location>
</feature>
<feature type="transmembrane region" description="Helical" evidence="1">
    <location>
        <begin position="66"/>
        <end position="88"/>
    </location>
</feature>